<dbReference type="PANTHER" id="PTHR47272">
    <property type="entry name" value="DDE_TNP_1_7 DOMAIN-CONTAINING PROTEIN"/>
    <property type="match status" value="1"/>
</dbReference>
<organism evidence="3 4">
    <name type="scientific">Periplaneta americana</name>
    <name type="common">American cockroach</name>
    <name type="synonym">Blatta americana</name>
    <dbReference type="NCBI Taxonomy" id="6978"/>
    <lineage>
        <taxon>Eukaryota</taxon>
        <taxon>Metazoa</taxon>
        <taxon>Ecdysozoa</taxon>
        <taxon>Arthropoda</taxon>
        <taxon>Hexapoda</taxon>
        <taxon>Insecta</taxon>
        <taxon>Pterygota</taxon>
        <taxon>Neoptera</taxon>
        <taxon>Polyneoptera</taxon>
        <taxon>Dictyoptera</taxon>
        <taxon>Blattodea</taxon>
        <taxon>Blattoidea</taxon>
        <taxon>Blattidae</taxon>
        <taxon>Blattinae</taxon>
        <taxon>Periplaneta</taxon>
    </lineage>
</organism>
<dbReference type="EMBL" id="JAJSOF020000029">
    <property type="protein sequence ID" value="KAJ4432766.1"/>
    <property type="molecule type" value="Genomic_DNA"/>
</dbReference>
<feature type="domain" description="PiggyBac transposable element-derived protein" evidence="2">
    <location>
        <begin position="126"/>
        <end position="281"/>
    </location>
</feature>
<evidence type="ECO:0000259" key="2">
    <source>
        <dbReference type="Pfam" id="PF13843"/>
    </source>
</evidence>
<evidence type="ECO:0000256" key="1">
    <source>
        <dbReference type="SAM" id="MobiDB-lite"/>
    </source>
</evidence>
<sequence length="289" mass="33145">MNPKRFYGHNKRSETKVKNVEGYASNDPDLASDSEDVEVHQNLRTQENIIIPESDIDENEEVAGNHHQVLDDVSDDGNDNAQAGNYSERCGGTVDITWKVKQSRQLQPVQPWKGRLPDGTNCPDKPLHYIRKLLDEKILNNVVNESNLYATSPDPTNQIQLSLEEIEQFIGCCFYMSIYGLPGSRMYWKEGTEVSAVADTMPRNRWEEINSNLHFNNNENVERSNDKLYKIRPFLDPLVKNLNSIPMNENLCVDEQMIAFKGRHRLKQYMKNKPKSGTTKLLYCVIPSV</sequence>
<proteinExistence type="predicted"/>
<dbReference type="Pfam" id="PF13843">
    <property type="entry name" value="DDE_Tnp_1_7"/>
    <property type="match status" value="1"/>
</dbReference>
<gene>
    <name evidence="3" type="ORF">ANN_21405</name>
</gene>
<feature type="compositionally biased region" description="Basic residues" evidence="1">
    <location>
        <begin position="1"/>
        <end position="10"/>
    </location>
</feature>
<evidence type="ECO:0000313" key="4">
    <source>
        <dbReference type="Proteomes" id="UP001148838"/>
    </source>
</evidence>
<dbReference type="PANTHER" id="PTHR47272:SF1">
    <property type="entry name" value="PIGGYBAC TRANSPOSABLE ELEMENT-DERIVED PROTEIN 3-LIKE"/>
    <property type="match status" value="1"/>
</dbReference>
<name>A0ABQ8SG35_PERAM</name>
<reference evidence="3 4" key="1">
    <citation type="journal article" date="2022" name="Allergy">
        <title>Genome assembly and annotation of Periplaneta americana reveal a comprehensive cockroach allergen profile.</title>
        <authorList>
            <person name="Wang L."/>
            <person name="Xiong Q."/>
            <person name="Saelim N."/>
            <person name="Wang L."/>
            <person name="Nong W."/>
            <person name="Wan A.T."/>
            <person name="Shi M."/>
            <person name="Liu X."/>
            <person name="Cao Q."/>
            <person name="Hui J.H.L."/>
            <person name="Sookrung N."/>
            <person name="Leung T.F."/>
            <person name="Tungtrongchitr A."/>
            <person name="Tsui S.K.W."/>
        </authorList>
    </citation>
    <scope>NUCLEOTIDE SEQUENCE [LARGE SCALE GENOMIC DNA]</scope>
    <source>
        <strain evidence="3">PWHHKU_190912</strain>
    </source>
</reference>
<keyword evidence="4" id="KW-1185">Reference proteome</keyword>
<protein>
    <recommendedName>
        <fullName evidence="2">PiggyBac transposable element-derived protein domain-containing protein</fullName>
    </recommendedName>
</protein>
<feature type="region of interest" description="Disordered" evidence="1">
    <location>
        <begin position="1"/>
        <end position="34"/>
    </location>
</feature>
<comment type="caution">
    <text evidence="3">The sequence shown here is derived from an EMBL/GenBank/DDBJ whole genome shotgun (WGS) entry which is preliminary data.</text>
</comment>
<evidence type="ECO:0000313" key="3">
    <source>
        <dbReference type="EMBL" id="KAJ4432766.1"/>
    </source>
</evidence>
<dbReference type="InterPro" id="IPR029526">
    <property type="entry name" value="PGBD"/>
</dbReference>
<accession>A0ABQ8SG35</accession>
<dbReference type="Proteomes" id="UP001148838">
    <property type="component" value="Unassembled WGS sequence"/>
</dbReference>